<dbReference type="InterPro" id="IPR044974">
    <property type="entry name" value="Disease_R_plants"/>
</dbReference>
<gene>
    <name evidence="4" type="ORF">PIB30_117733</name>
</gene>
<keyword evidence="2" id="KW-0677">Repeat</keyword>
<evidence type="ECO:0000313" key="4">
    <source>
        <dbReference type="EMBL" id="MED6191638.1"/>
    </source>
</evidence>
<dbReference type="EMBL" id="JASCZI010211452">
    <property type="protein sequence ID" value="MED6191638.1"/>
    <property type="molecule type" value="Genomic_DNA"/>
</dbReference>
<protein>
    <recommendedName>
        <fullName evidence="3">C-JID domain-containing protein</fullName>
    </recommendedName>
</protein>
<dbReference type="Pfam" id="PF20160">
    <property type="entry name" value="C-JID"/>
    <property type="match status" value="1"/>
</dbReference>
<dbReference type="Pfam" id="PF07725">
    <property type="entry name" value="LRR_3"/>
    <property type="match status" value="1"/>
</dbReference>
<dbReference type="Pfam" id="PF00560">
    <property type="entry name" value="LRR_1"/>
    <property type="match status" value="1"/>
</dbReference>
<reference evidence="4 5" key="1">
    <citation type="journal article" date="2023" name="Plants (Basel)">
        <title>Bridging the Gap: Combining Genomics and Transcriptomics Approaches to Understand Stylosanthes scabra, an Orphan Legume from the Brazilian Caatinga.</title>
        <authorList>
            <person name="Ferreira-Neto J.R.C."/>
            <person name="da Silva M.D."/>
            <person name="Binneck E."/>
            <person name="de Melo N.F."/>
            <person name="da Silva R.H."/>
            <person name="de Melo A.L.T.M."/>
            <person name="Pandolfi V."/>
            <person name="Bustamante F.O."/>
            <person name="Brasileiro-Vidal A.C."/>
            <person name="Benko-Iseppon A.M."/>
        </authorList>
    </citation>
    <scope>NUCLEOTIDE SEQUENCE [LARGE SCALE GENOMIC DNA]</scope>
    <source>
        <tissue evidence="4">Leaves</tissue>
    </source>
</reference>
<accession>A0ABU6X3V8</accession>
<keyword evidence="5" id="KW-1185">Reference proteome</keyword>
<comment type="caution">
    <text evidence="4">The sequence shown here is derived from an EMBL/GenBank/DDBJ whole genome shotgun (WGS) entry which is preliminary data.</text>
</comment>
<organism evidence="4 5">
    <name type="scientific">Stylosanthes scabra</name>
    <dbReference type="NCBI Taxonomy" id="79078"/>
    <lineage>
        <taxon>Eukaryota</taxon>
        <taxon>Viridiplantae</taxon>
        <taxon>Streptophyta</taxon>
        <taxon>Embryophyta</taxon>
        <taxon>Tracheophyta</taxon>
        <taxon>Spermatophyta</taxon>
        <taxon>Magnoliopsida</taxon>
        <taxon>eudicotyledons</taxon>
        <taxon>Gunneridae</taxon>
        <taxon>Pentapetalae</taxon>
        <taxon>rosids</taxon>
        <taxon>fabids</taxon>
        <taxon>Fabales</taxon>
        <taxon>Fabaceae</taxon>
        <taxon>Papilionoideae</taxon>
        <taxon>50 kb inversion clade</taxon>
        <taxon>dalbergioids sensu lato</taxon>
        <taxon>Dalbergieae</taxon>
        <taxon>Pterocarpus clade</taxon>
        <taxon>Stylosanthes</taxon>
    </lineage>
</organism>
<proteinExistence type="predicted"/>
<keyword evidence="1" id="KW-0433">Leucine-rich repeat</keyword>
<dbReference type="InterPro" id="IPR032675">
    <property type="entry name" value="LRR_dom_sf"/>
</dbReference>
<feature type="domain" description="C-JID" evidence="3">
    <location>
        <begin position="454"/>
        <end position="603"/>
    </location>
</feature>
<dbReference type="InterPro" id="IPR001611">
    <property type="entry name" value="Leu-rich_rpt"/>
</dbReference>
<dbReference type="Proteomes" id="UP001341840">
    <property type="component" value="Unassembled WGS sequence"/>
</dbReference>
<sequence length="686" mass="78321">MHEMLQDLGKKIAREKSPQEPGSWGRIWSYKDFHRVLIPKGGTNEIKGIVLHVKEDMRKCNQLNVEELSKMVGLKLLIIHQENYSGSLNSLSNCLEYLSWHGYPFPSLPLNFEPFASLVELNLPGSSIQHLWEGRKSLVCLRRVDLSNSKELLETPNFEWCTNLKRLDLSGCTNLQKVHPSIGLLERLVYLNLRDCNSLVSLNFGDDCKLSSLIVLHLSGCTKLENTPDFSGLLNLEYLDLEQCTSLAELHDSIWALGKLRSLSLRGCTRLKEGPDGIGCMTSLQTLDFQGCSKLSELQLVRSKNKRAKLSNTIAKSITYSLVPEALAFRNLGFSNLWKLPDDIGELRGLERLNLQGNKFCSLPDTIGKLSSLAYLNLEHCFNLSSLPRFPFVNDSSGGRYFKTISGSRNQRSGLYVFNCRGINKWCCLNWAFVWLTRLIEKPCHFRCGFDIVIPGDVIPPWYFNRQFKCGSTVRIVDSVVDDNWIGFAFCVAFSVIYLRPSAVSGFSHNRLSTTLPSPLYLSFESEQAEETFSMKCNLYPEVRDIHGFQTSLKPRVVHVWIIYISRPHCHFVRTGANITFKTCPGIEMKNWGLRMVFKQDIEAIKSDLQYRETSKMTDGFYYSMYEPKFQFHDDRLVIENVHESSNSSTGPKIQLPYNWFVTDEEEKENLEAKDKEINLANIGLQ</sequence>
<evidence type="ECO:0000259" key="3">
    <source>
        <dbReference type="Pfam" id="PF20160"/>
    </source>
</evidence>
<dbReference type="InterPro" id="IPR011713">
    <property type="entry name" value="Leu-rich_rpt_3"/>
</dbReference>
<evidence type="ECO:0000256" key="1">
    <source>
        <dbReference type="ARBA" id="ARBA00022614"/>
    </source>
</evidence>
<dbReference type="SUPFAM" id="SSF52047">
    <property type="entry name" value="RNI-like"/>
    <property type="match status" value="1"/>
</dbReference>
<evidence type="ECO:0000313" key="5">
    <source>
        <dbReference type="Proteomes" id="UP001341840"/>
    </source>
</evidence>
<dbReference type="PANTHER" id="PTHR11017:SF290">
    <property type="entry name" value="ADP-RIBOSYL CYCLASE_CYCLIC ADP-RIBOSE HYDROLASE"/>
    <property type="match status" value="1"/>
</dbReference>
<name>A0ABU6X3V8_9FABA</name>
<evidence type="ECO:0000256" key="2">
    <source>
        <dbReference type="ARBA" id="ARBA00022737"/>
    </source>
</evidence>
<dbReference type="Gene3D" id="3.80.10.10">
    <property type="entry name" value="Ribonuclease Inhibitor"/>
    <property type="match status" value="2"/>
</dbReference>
<dbReference type="PANTHER" id="PTHR11017">
    <property type="entry name" value="LEUCINE-RICH REPEAT-CONTAINING PROTEIN"/>
    <property type="match status" value="1"/>
</dbReference>
<dbReference type="InterPro" id="IPR045344">
    <property type="entry name" value="C-JID"/>
</dbReference>